<dbReference type="Pfam" id="PF01551">
    <property type="entry name" value="Peptidase_M23"/>
    <property type="match status" value="1"/>
</dbReference>
<dbReference type="GO" id="GO:0004222">
    <property type="term" value="F:metalloendopeptidase activity"/>
    <property type="evidence" value="ECO:0007669"/>
    <property type="project" value="TreeGrafter"/>
</dbReference>
<dbReference type="SUPFAM" id="SSF51261">
    <property type="entry name" value="Duplicated hybrid motif"/>
    <property type="match status" value="1"/>
</dbReference>
<evidence type="ECO:0000256" key="3">
    <source>
        <dbReference type="ARBA" id="ARBA00022670"/>
    </source>
</evidence>
<dbReference type="PANTHER" id="PTHR21666">
    <property type="entry name" value="PEPTIDASE-RELATED"/>
    <property type="match status" value="1"/>
</dbReference>
<evidence type="ECO:0000259" key="8">
    <source>
        <dbReference type="Pfam" id="PF01551"/>
    </source>
</evidence>
<evidence type="ECO:0000256" key="2">
    <source>
        <dbReference type="ARBA" id="ARBA00004196"/>
    </source>
</evidence>
<accession>A0A1F6WY27</accession>
<keyword evidence="4" id="KW-0479">Metal-binding</keyword>
<dbReference type="Gene3D" id="3.10.450.350">
    <property type="match status" value="2"/>
</dbReference>
<name>A0A1F6WY27_9BACT</name>
<comment type="subcellular location">
    <subcellularLocation>
        <location evidence="2">Cell envelope</location>
    </subcellularLocation>
</comment>
<dbReference type="AlphaFoldDB" id="A0A1F6WY27"/>
<dbReference type="Gene3D" id="2.70.70.10">
    <property type="entry name" value="Glucose Permease (Domain IIA)"/>
    <property type="match status" value="1"/>
</dbReference>
<comment type="caution">
    <text evidence="10">The sequence shown here is derived from an EMBL/GenBank/DDBJ whole genome shotgun (WGS) entry which is preliminary data.</text>
</comment>
<dbReference type="EMBL" id="MFUR01000012">
    <property type="protein sequence ID" value="OGI86684.1"/>
    <property type="molecule type" value="Genomic_DNA"/>
</dbReference>
<sequence length="391" mass="42150">MNIIIPLVIGGILMATVPLVSSKISINESTQEASRQQIANTDQKKVAEYKIQSGDTFTKIMGSFQIPYDQALAIINSSKEAFDFTKIQTGKVIKLIFINEAFASVEYPLTSETVVIVVKEDDTFKATTKPIPYQIQNVTANGTITDSLFVAAQNAGIEDKVTMEIADIFSSDIDFATDIRDGDSFSVVYEKRSLDGKDAGAGKVLAAKFINNDEAYTAFRYNDKFYDGEGKSIARQFLKSPLNYAQISSGYSYQRTNPVTKKVTPHRAIDYAADTGTPVIATADGKVTTAGSKGGLGITVELKHGGYLTQYAHLSSIAKGVKKGEDVVQGDVIGYVGSTGISTGPHLQYAMFEDGNAINPQTTNFPRGGSIPDSEKDSFAGVKNKLGGLFR</sequence>
<feature type="domain" description="Csd3-like second N-terminal" evidence="9">
    <location>
        <begin position="136"/>
        <end position="251"/>
    </location>
</feature>
<evidence type="ECO:0000256" key="6">
    <source>
        <dbReference type="ARBA" id="ARBA00022833"/>
    </source>
</evidence>
<protein>
    <submittedName>
        <fullName evidence="10">Uncharacterized protein</fullName>
    </submittedName>
</protein>
<dbReference type="InterPro" id="IPR045834">
    <property type="entry name" value="Csd3_N2"/>
</dbReference>
<dbReference type="InterPro" id="IPR050570">
    <property type="entry name" value="Cell_wall_metabolism_enzyme"/>
</dbReference>
<dbReference type="InterPro" id="IPR016047">
    <property type="entry name" value="M23ase_b-sheet_dom"/>
</dbReference>
<dbReference type="PANTHER" id="PTHR21666:SF288">
    <property type="entry name" value="CELL DIVISION PROTEIN YTFB"/>
    <property type="match status" value="1"/>
</dbReference>
<evidence type="ECO:0000259" key="9">
    <source>
        <dbReference type="Pfam" id="PF19425"/>
    </source>
</evidence>
<keyword evidence="3" id="KW-0645">Protease</keyword>
<keyword evidence="7" id="KW-0482">Metalloprotease</keyword>
<evidence type="ECO:0000313" key="10">
    <source>
        <dbReference type="EMBL" id="OGI86684.1"/>
    </source>
</evidence>
<keyword evidence="6" id="KW-0862">Zinc</keyword>
<dbReference type="InterPro" id="IPR011055">
    <property type="entry name" value="Dup_hybrid_motif"/>
</dbReference>
<dbReference type="Proteomes" id="UP000177001">
    <property type="component" value="Unassembled WGS sequence"/>
</dbReference>
<organism evidence="10 11">
    <name type="scientific">Candidatus Nomurabacteria bacterium RIFCSPLOWO2_01_FULL_36_16</name>
    <dbReference type="NCBI Taxonomy" id="1801767"/>
    <lineage>
        <taxon>Bacteria</taxon>
        <taxon>Candidatus Nomuraibacteriota</taxon>
    </lineage>
</organism>
<evidence type="ECO:0000256" key="4">
    <source>
        <dbReference type="ARBA" id="ARBA00022723"/>
    </source>
</evidence>
<proteinExistence type="predicted"/>
<dbReference type="CDD" id="cd12797">
    <property type="entry name" value="M23_peptidase"/>
    <property type="match status" value="1"/>
</dbReference>
<gene>
    <name evidence="10" type="ORF">A3A91_03540</name>
</gene>
<dbReference type="GO" id="GO:0030313">
    <property type="term" value="C:cell envelope"/>
    <property type="evidence" value="ECO:0007669"/>
    <property type="project" value="UniProtKB-SubCell"/>
</dbReference>
<evidence type="ECO:0000256" key="5">
    <source>
        <dbReference type="ARBA" id="ARBA00022801"/>
    </source>
</evidence>
<feature type="domain" description="M23ase beta-sheet core" evidence="8">
    <location>
        <begin position="265"/>
        <end position="360"/>
    </location>
</feature>
<dbReference type="GO" id="GO:0006508">
    <property type="term" value="P:proteolysis"/>
    <property type="evidence" value="ECO:0007669"/>
    <property type="project" value="UniProtKB-KW"/>
</dbReference>
<keyword evidence="5" id="KW-0378">Hydrolase</keyword>
<comment type="cofactor">
    <cofactor evidence="1">
        <name>Zn(2+)</name>
        <dbReference type="ChEBI" id="CHEBI:29105"/>
    </cofactor>
</comment>
<evidence type="ECO:0000256" key="7">
    <source>
        <dbReference type="ARBA" id="ARBA00023049"/>
    </source>
</evidence>
<dbReference type="GO" id="GO:0046872">
    <property type="term" value="F:metal ion binding"/>
    <property type="evidence" value="ECO:0007669"/>
    <property type="project" value="UniProtKB-KW"/>
</dbReference>
<evidence type="ECO:0000256" key="1">
    <source>
        <dbReference type="ARBA" id="ARBA00001947"/>
    </source>
</evidence>
<evidence type="ECO:0000313" key="11">
    <source>
        <dbReference type="Proteomes" id="UP000177001"/>
    </source>
</evidence>
<dbReference type="Pfam" id="PF19425">
    <property type="entry name" value="Csd3_N2"/>
    <property type="match status" value="1"/>
</dbReference>
<reference evidence="10 11" key="1">
    <citation type="journal article" date="2016" name="Nat. Commun.">
        <title>Thousands of microbial genomes shed light on interconnected biogeochemical processes in an aquifer system.</title>
        <authorList>
            <person name="Anantharaman K."/>
            <person name="Brown C.T."/>
            <person name="Hug L.A."/>
            <person name="Sharon I."/>
            <person name="Castelle C.J."/>
            <person name="Probst A.J."/>
            <person name="Thomas B.C."/>
            <person name="Singh A."/>
            <person name="Wilkins M.J."/>
            <person name="Karaoz U."/>
            <person name="Brodie E.L."/>
            <person name="Williams K.H."/>
            <person name="Hubbard S.S."/>
            <person name="Banfield J.F."/>
        </authorList>
    </citation>
    <scope>NUCLEOTIDE SEQUENCE [LARGE SCALE GENOMIC DNA]</scope>
</reference>